<dbReference type="SUPFAM" id="SSF51004">
    <property type="entry name" value="C-terminal (heme d1) domain of cytochrome cd1-nitrite reductase"/>
    <property type="match status" value="1"/>
</dbReference>
<dbReference type="OrthoDB" id="9790815at2"/>
<evidence type="ECO:0000256" key="2">
    <source>
        <dbReference type="ARBA" id="ARBA00022526"/>
    </source>
</evidence>
<sequence length="352" mass="38556">MRFLVGCYTSETDNNGLHLLELDGQNNSINSITSHVVANPSYLTFSSDGSVIYTVNESHTPSDKVTAISFDRKTQKLETINEIDICGADPCFISTDSKGKYLFTANYSDGTLSCVSLHADGSLANLVQVIKHPTDPSDELHPNTHMHAALLSPDKQFLLVTNLGLDTLSLYNYQPDNHKEPLKEIPEQVYQFPIGTGPRHLLFSSNGKFAYVVGELDGSVHVLAWDNGVLSFVQKAMLMPSDFNGKNSAADIHFGADGRFIYLSNRGDANQLISFAVNQETGELTLLQRTATLGNGPRNFAVDPSGNYLLVAHQYSNEIRLFKIDKITGGLIDTGISHAINNPVFVSFLKDL</sequence>
<evidence type="ECO:0000313" key="4">
    <source>
        <dbReference type="Proteomes" id="UP000292884"/>
    </source>
</evidence>
<keyword evidence="4" id="KW-1185">Reference proteome</keyword>
<comment type="similarity">
    <text evidence="1">Belongs to the cycloisomerase 2 family.</text>
</comment>
<dbReference type="AlphaFoldDB" id="A0A4R0N4C8"/>
<dbReference type="InterPro" id="IPR019405">
    <property type="entry name" value="Lactonase_7-beta_prop"/>
</dbReference>
<dbReference type="PANTHER" id="PTHR30344">
    <property type="entry name" value="6-PHOSPHOGLUCONOLACTONASE-RELATED"/>
    <property type="match status" value="1"/>
</dbReference>
<dbReference type="InterPro" id="IPR015943">
    <property type="entry name" value="WD40/YVTN_repeat-like_dom_sf"/>
</dbReference>
<name>A0A4R0N4C8_9SPHI</name>
<reference evidence="3 4" key="1">
    <citation type="submission" date="2019-02" db="EMBL/GenBank/DDBJ databases">
        <title>Pedobacter sp. RP-1-13 sp. nov., isolated from Arctic soil.</title>
        <authorList>
            <person name="Dahal R.H."/>
        </authorList>
    </citation>
    <scope>NUCLEOTIDE SEQUENCE [LARGE SCALE GENOMIC DNA]</scope>
    <source>
        <strain evidence="3 4">RP-1-13</strain>
    </source>
</reference>
<dbReference type="GO" id="GO:0006006">
    <property type="term" value="P:glucose metabolic process"/>
    <property type="evidence" value="ECO:0007669"/>
    <property type="project" value="UniProtKB-KW"/>
</dbReference>
<dbReference type="Gene3D" id="2.130.10.10">
    <property type="entry name" value="YVTN repeat-like/Quinoprotein amine dehydrogenase"/>
    <property type="match status" value="1"/>
</dbReference>
<dbReference type="GO" id="GO:0005829">
    <property type="term" value="C:cytosol"/>
    <property type="evidence" value="ECO:0007669"/>
    <property type="project" value="TreeGrafter"/>
</dbReference>
<keyword evidence="2" id="KW-0313">Glucose metabolism</keyword>
<dbReference type="InterPro" id="IPR011048">
    <property type="entry name" value="Haem_d1_sf"/>
</dbReference>
<dbReference type="Proteomes" id="UP000292884">
    <property type="component" value="Unassembled WGS sequence"/>
</dbReference>
<gene>
    <name evidence="3" type="ORF">EZ428_05415</name>
</gene>
<dbReference type="Pfam" id="PF10282">
    <property type="entry name" value="Lactonase"/>
    <property type="match status" value="1"/>
</dbReference>
<accession>A0A4R0N4C8</accession>
<dbReference type="EMBL" id="SJSK01000001">
    <property type="protein sequence ID" value="TCC94217.1"/>
    <property type="molecule type" value="Genomic_DNA"/>
</dbReference>
<dbReference type="RefSeq" id="WP_131552078.1">
    <property type="nucleotide sequence ID" value="NZ_SJSK01000001.1"/>
</dbReference>
<proteinExistence type="inferred from homology"/>
<dbReference type="GO" id="GO:0017057">
    <property type="term" value="F:6-phosphogluconolactonase activity"/>
    <property type="evidence" value="ECO:0007669"/>
    <property type="project" value="TreeGrafter"/>
</dbReference>
<evidence type="ECO:0000313" key="3">
    <source>
        <dbReference type="EMBL" id="TCC94217.1"/>
    </source>
</evidence>
<dbReference type="InterPro" id="IPR050282">
    <property type="entry name" value="Cycloisomerase_2"/>
</dbReference>
<protein>
    <submittedName>
        <fullName evidence="3">Lactonase family protein</fullName>
    </submittedName>
</protein>
<keyword evidence="2" id="KW-0119">Carbohydrate metabolism</keyword>
<evidence type="ECO:0000256" key="1">
    <source>
        <dbReference type="ARBA" id="ARBA00005564"/>
    </source>
</evidence>
<organism evidence="3 4">
    <name type="scientific">Pedobacter frigiditerrae</name>
    <dbReference type="NCBI Taxonomy" id="2530452"/>
    <lineage>
        <taxon>Bacteria</taxon>
        <taxon>Pseudomonadati</taxon>
        <taxon>Bacteroidota</taxon>
        <taxon>Sphingobacteriia</taxon>
        <taxon>Sphingobacteriales</taxon>
        <taxon>Sphingobacteriaceae</taxon>
        <taxon>Pedobacter</taxon>
    </lineage>
</organism>
<dbReference type="PANTHER" id="PTHR30344:SF1">
    <property type="entry name" value="6-PHOSPHOGLUCONOLACTONASE"/>
    <property type="match status" value="1"/>
</dbReference>
<comment type="caution">
    <text evidence="3">The sequence shown here is derived from an EMBL/GenBank/DDBJ whole genome shotgun (WGS) entry which is preliminary data.</text>
</comment>